<keyword evidence="2" id="KW-1185">Reference proteome</keyword>
<evidence type="ECO:0000313" key="1">
    <source>
        <dbReference type="EMBL" id="GGC70764.1"/>
    </source>
</evidence>
<proteinExistence type="predicted"/>
<dbReference type="EMBL" id="BMED01000001">
    <property type="protein sequence ID" value="GGC70764.1"/>
    <property type="molecule type" value="Genomic_DNA"/>
</dbReference>
<name>A0A916XG33_9BURK</name>
<dbReference type="AlphaFoldDB" id="A0A916XG33"/>
<dbReference type="Proteomes" id="UP000637423">
    <property type="component" value="Unassembled WGS sequence"/>
</dbReference>
<comment type="caution">
    <text evidence="1">The sequence shown here is derived from an EMBL/GenBank/DDBJ whole genome shotgun (WGS) entry which is preliminary data.</text>
</comment>
<sequence>MTTMTIKSEYSVRNSEAIRVRHYKNGDFYYRQLADFYRQLLYPGNSDALPTIMAP</sequence>
<reference evidence="1" key="2">
    <citation type="submission" date="2020-09" db="EMBL/GenBank/DDBJ databases">
        <authorList>
            <person name="Sun Q."/>
            <person name="Zhou Y."/>
        </authorList>
    </citation>
    <scope>NUCLEOTIDE SEQUENCE</scope>
    <source>
        <strain evidence="1">CGMCC 1.10998</strain>
    </source>
</reference>
<organism evidence="1 2">
    <name type="scientific">Undibacterium terreum</name>
    <dbReference type="NCBI Taxonomy" id="1224302"/>
    <lineage>
        <taxon>Bacteria</taxon>
        <taxon>Pseudomonadati</taxon>
        <taxon>Pseudomonadota</taxon>
        <taxon>Betaproteobacteria</taxon>
        <taxon>Burkholderiales</taxon>
        <taxon>Oxalobacteraceae</taxon>
        <taxon>Undibacterium</taxon>
    </lineage>
</organism>
<reference evidence="1" key="1">
    <citation type="journal article" date="2014" name="Int. J. Syst. Evol. Microbiol.">
        <title>Complete genome sequence of Corynebacterium casei LMG S-19264T (=DSM 44701T), isolated from a smear-ripened cheese.</title>
        <authorList>
            <consortium name="US DOE Joint Genome Institute (JGI-PGF)"/>
            <person name="Walter F."/>
            <person name="Albersmeier A."/>
            <person name="Kalinowski J."/>
            <person name="Ruckert C."/>
        </authorList>
    </citation>
    <scope>NUCLEOTIDE SEQUENCE</scope>
    <source>
        <strain evidence="1">CGMCC 1.10998</strain>
    </source>
</reference>
<accession>A0A916XG33</accession>
<gene>
    <name evidence="1" type="ORF">GCM10011396_17380</name>
</gene>
<protein>
    <submittedName>
        <fullName evidence="1">Uncharacterized protein</fullName>
    </submittedName>
</protein>
<evidence type="ECO:0000313" key="2">
    <source>
        <dbReference type="Proteomes" id="UP000637423"/>
    </source>
</evidence>